<dbReference type="AlphaFoldDB" id="A0A1I5S573"/>
<comment type="similarity">
    <text evidence="1 5">Belongs to the FlgD family.</text>
</comment>
<dbReference type="InterPro" id="IPR025965">
    <property type="entry name" value="FlgD/Vpr_Ig-like"/>
</dbReference>
<dbReference type="GO" id="GO:0044781">
    <property type="term" value="P:bacterial-type flagellum organization"/>
    <property type="evidence" value="ECO:0007669"/>
    <property type="project" value="UniProtKB-UniRule"/>
</dbReference>
<evidence type="ECO:0000313" key="8">
    <source>
        <dbReference type="EMBL" id="SFP65928.1"/>
    </source>
</evidence>
<dbReference type="Gene3D" id="2.60.40.4070">
    <property type="match status" value="1"/>
</dbReference>
<dbReference type="Proteomes" id="UP000199356">
    <property type="component" value="Unassembled WGS sequence"/>
</dbReference>
<gene>
    <name evidence="8" type="ORF">SAMN04488047_11051</name>
</gene>
<name>A0A1I5S573_9RHOB</name>
<evidence type="ECO:0000259" key="6">
    <source>
        <dbReference type="Pfam" id="PF13860"/>
    </source>
</evidence>
<dbReference type="OrthoDB" id="9785233at2"/>
<evidence type="ECO:0000259" key="7">
    <source>
        <dbReference type="Pfam" id="PF13861"/>
    </source>
</evidence>
<dbReference type="RefSeq" id="WP_093422625.1">
    <property type="nucleotide sequence ID" value="NZ_FOXA01000010.1"/>
</dbReference>
<dbReference type="Pfam" id="PF03963">
    <property type="entry name" value="FlgD"/>
    <property type="match status" value="1"/>
</dbReference>
<dbReference type="STRING" id="441119.SAMN04488047_11051"/>
<accession>A0A1I5S573</accession>
<feature type="domain" description="FlgD/Vpr Ig-like" evidence="6">
    <location>
        <begin position="104"/>
        <end position="181"/>
    </location>
</feature>
<keyword evidence="3 5" id="KW-1005">Bacterial flagellum biogenesis</keyword>
<dbReference type="EMBL" id="FOXA01000010">
    <property type="protein sequence ID" value="SFP65928.1"/>
    <property type="molecule type" value="Genomic_DNA"/>
</dbReference>
<comment type="function">
    <text evidence="4 5">Required for flagellar hook formation. May act as a scaffolding protein.</text>
</comment>
<dbReference type="InterPro" id="IPR025963">
    <property type="entry name" value="FLgD_Tudor"/>
</dbReference>
<sequence>MAIDSTITTATGSAAAGTSRAQNSMNTLGADYDSFLKLLTAQVANQDPLEPMDSTTFVSQLAQLSQVEQSIVTNSNLEDIATRLASAQALAGVQLIGREVAVPSDRIELVDGAAEFSFELSGEAESVELRILSEDGTEVQTIDDLPVSAGERHAVAWDGTDRSGLPVPDGTFRVEVVAQDAEGEPVSYTGYSRARVETLSFSDGQPTLVLSNGDETNAALIERVF</sequence>
<protein>
    <recommendedName>
        <fullName evidence="2 5">Basal-body rod modification protein FlgD</fullName>
    </recommendedName>
</protein>
<reference evidence="8 9" key="1">
    <citation type="submission" date="2016-10" db="EMBL/GenBank/DDBJ databases">
        <authorList>
            <person name="de Groot N.N."/>
        </authorList>
    </citation>
    <scope>NUCLEOTIDE SEQUENCE [LARGE SCALE GENOMIC DNA]</scope>
    <source>
        <strain evidence="8 9">DSM 19547</strain>
    </source>
</reference>
<dbReference type="Pfam" id="PF13861">
    <property type="entry name" value="FLgD_tudor"/>
    <property type="match status" value="1"/>
</dbReference>
<evidence type="ECO:0000256" key="1">
    <source>
        <dbReference type="ARBA" id="ARBA00010577"/>
    </source>
</evidence>
<dbReference type="Pfam" id="PF13860">
    <property type="entry name" value="FlgD_ig"/>
    <property type="match status" value="1"/>
</dbReference>
<evidence type="ECO:0000313" key="9">
    <source>
        <dbReference type="Proteomes" id="UP000199356"/>
    </source>
</evidence>
<dbReference type="InterPro" id="IPR005648">
    <property type="entry name" value="FlgD"/>
</dbReference>
<dbReference type="Gene3D" id="2.30.30.910">
    <property type="match status" value="1"/>
</dbReference>
<evidence type="ECO:0000256" key="2">
    <source>
        <dbReference type="ARBA" id="ARBA00016013"/>
    </source>
</evidence>
<feature type="domain" description="FlgD Tudor-like" evidence="7">
    <location>
        <begin position="88"/>
        <end position="215"/>
    </location>
</feature>
<organism evidence="8 9">
    <name type="scientific">Tranquillimonas alkanivorans</name>
    <dbReference type="NCBI Taxonomy" id="441119"/>
    <lineage>
        <taxon>Bacteria</taxon>
        <taxon>Pseudomonadati</taxon>
        <taxon>Pseudomonadota</taxon>
        <taxon>Alphaproteobacteria</taxon>
        <taxon>Rhodobacterales</taxon>
        <taxon>Roseobacteraceae</taxon>
        <taxon>Tranquillimonas</taxon>
    </lineage>
</organism>
<keyword evidence="8" id="KW-0969">Cilium</keyword>
<keyword evidence="8" id="KW-0966">Cell projection</keyword>
<keyword evidence="9" id="KW-1185">Reference proteome</keyword>
<evidence type="ECO:0000256" key="5">
    <source>
        <dbReference type="RuleBase" id="RU362076"/>
    </source>
</evidence>
<evidence type="ECO:0000256" key="3">
    <source>
        <dbReference type="ARBA" id="ARBA00022795"/>
    </source>
</evidence>
<keyword evidence="8" id="KW-0282">Flagellum</keyword>
<evidence type="ECO:0000256" key="4">
    <source>
        <dbReference type="ARBA" id="ARBA00024746"/>
    </source>
</evidence>
<proteinExistence type="inferred from homology"/>